<evidence type="ECO:0000313" key="2">
    <source>
        <dbReference type="EMBL" id="CAF4753149.1"/>
    </source>
</evidence>
<evidence type="ECO:0000256" key="1">
    <source>
        <dbReference type="SAM" id="MobiDB-lite"/>
    </source>
</evidence>
<keyword evidence="3" id="KW-1185">Reference proteome</keyword>
<organism evidence="2 3">
    <name type="scientific">Rotaria socialis</name>
    <dbReference type="NCBI Taxonomy" id="392032"/>
    <lineage>
        <taxon>Eukaryota</taxon>
        <taxon>Metazoa</taxon>
        <taxon>Spiralia</taxon>
        <taxon>Gnathifera</taxon>
        <taxon>Rotifera</taxon>
        <taxon>Eurotatoria</taxon>
        <taxon>Bdelloidea</taxon>
        <taxon>Philodinida</taxon>
        <taxon>Philodinidae</taxon>
        <taxon>Rotaria</taxon>
    </lineage>
</organism>
<feature type="non-terminal residue" evidence="2">
    <location>
        <position position="254"/>
    </location>
</feature>
<feature type="region of interest" description="Disordered" evidence="1">
    <location>
        <begin position="212"/>
        <end position="254"/>
    </location>
</feature>
<dbReference type="AlphaFoldDB" id="A0A821LM94"/>
<feature type="compositionally biased region" description="Low complexity" evidence="1">
    <location>
        <begin position="233"/>
        <end position="254"/>
    </location>
</feature>
<protein>
    <submittedName>
        <fullName evidence="2">Uncharacterized protein</fullName>
    </submittedName>
</protein>
<accession>A0A821LM94</accession>
<proteinExistence type="predicted"/>
<gene>
    <name evidence="2" type="ORF">UJA718_LOCUS39039</name>
</gene>
<sequence length="254" mass="28165">KIQRLGNTKRHGSVHISVHAQACPIVCRQVLESLIILAKNFPDQFLPLPLTNNDQQQQQQQPAILPSNEHTMKMNSPDKQLVATPSKTSSNIRDLSFWELILKLDQSFSNRSSRSSTNPLQNISSIVITNSTTASSTTTNTNNQRTALTLNITTNTSNYEVDFESSPLAALLLMLDHPILNKNNQLMDKLFKLLSIISQSFQIHIITKKDITPSPLATSTPMTAEPQNPPTNPIQQQTNDQPSATNTNTNTNTN</sequence>
<comment type="caution">
    <text evidence="2">The sequence shown here is derived from an EMBL/GenBank/DDBJ whole genome shotgun (WGS) entry which is preliminary data.</text>
</comment>
<name>A0A821LM94_9BILA</name>
<dbReference type="EMBL" id="CAJOBP010040788">
    <property type="protein sequence ID" value="CAF4753149.1"/>
    <property type="molecule type" value="Genomic_DNA"/>
</dbReference>
<reference evidence="2" key="1">
    <citation type="submission" date="2021-02" db="EMBL/GenBank/DDBJ databases">
        <authorList>
            <person name="Nowell W R."/>
        </authorList>
    </citation>
    <scope>NUCLEOTIDE SEQUENCE</scope>
</reference>
<evidence type="ECO:0000313" key="3">
    <source>
        <dbReference type="Proteomes" id="UP000663873"/>
    </source>
</evidence>
<feature type="non-terminal residue" evidence="2">
    <location>
        <position position="1"/>
    </location>
</feature>
<dbReference type="Proteomes" id="UP000663873">
    <property type="component" value="Unassembled WGS sequence"/>
</dbReference>